<evidence type="ECO:0000313" key="2">
    <source>
        <dbReference type="EMBL" id="RKQ95983.1"/>
    </source>
</evidence>
<organism evidence="2 3">
    <name type="scientific">Maricaulis maris</name>
    <dbReference type="NCBI Taxonomy" id="74318"/>
    <lineage>
        <taxon>Bacteria</taxon>
        <taxon>Pseudomonadati</taxon>
        <taxon>Pseudomonadota</taxon>
        <taxon>Alphaproteobacteria</taxon>
        <taxon>Maricaulales</taxon>
        <taxon>Maricaulaceae</taxon>
        <taxon>Maricaulis</taxon>
    </lineage>
</organism>
<dbReference type="InterPro" id="IPR011051">
    <property type="entry name" value="RmlC_Cupin_sf"/>
</dbReference>
<dbReference type="InterPro" id="IPR013096">
    <property type="entry name" value="Cupin_2"/>
</dbReference>
<dbReference type="CDD" id="cd06981">
    <property type="entry name" value="cupin_reut_a1446"/>
    <property type="match status" value="1"/>
</dbReference>
<sequence length="108" mass="12082">MTGNLFNKLPDASRNEIAEILARGNEVRIERIVSRGQSSPDGFWYDQSEHEWVALLAGSARLELQDPEQCLELTPGDHVLIPAHRRHRVAATAADVETVWLAVFYSDG</sequence>
<dbReference type="InterPro" id="IPR014710">
    <property type="entry name" value="RmlC-like_jellyroll"/>
</dbReference>
<evidence type="ECO:0000313" key="3">
    <source>
        <dbReference type="Proteomes" id="UP000273675"/>
    </source>
</evidence>
<dbReference type="Pfam" id="PF07883">
    <property type="entry name" value="Cupin_2"/>
    <property type="match status" value="1"/>
</dbReference>
<name>A0A495D2J1_9PROT</name>
<dbReference type="Gene3D" id="2.60.120.10">
    <property type="entry name" value="Jelly Rolls"/>
    <property type="match status" value="1"/>
</dbReference>
<dbReference type="Proteomes" id="UP000273675">
    <property type="component" value="Unassembled WGS sequence"/>
</dbReference>
<accession>A0A495D2J1</accession>
<comment type="caution">
    <text evidence="2">The sequence shown here is derived from an EMBL/GenBank/DDBJ whole genome shotgun (WGS) entry which is preliminary data.</text>
</comment>
<proteinExistence type="predicted"/>
<feature type="domain" description="Cupin type-2" evidence="1">
    <location>
        <begin position="46"/>
        <end position="104"/>
    </location>
</feature>
<protein>
    <recommendedName>
        <fullName evidence="1">Cupin type-2 domain-containing protein</fullName>
    </recommendedName>
</protein>
<dbReference type="OrthoDB" id="9798585at2"/>
<gene>
    <name evidence="2" type="ORF">C7435_2231</name>
</gene>
<evidence type="ECO:0000259" key="1">
    <source>
        <dbReference type="Pfam" id="PF07883"/>
    </source>
</evidence>
<dbReference type="AlphaFoldDB" id="A0A495D2J1"/>
<dbReference type="EMBL" id="RBIM01000005">
    <property type="protein sequence ID" value="RKQ95983.1"/>
    <property type="molecule type" value="Genomic_DNA"/>
</dbReference>
<dbReference type="SUPFAM" id="SSF51182">
    <property type="entry name" value="RmlC-like cupins"/>
    <property type="match status" value="1"/>
</dbReference>
<dbReference type="RefSeq" id="WP_121211540.1">
    <property type="nucleotide sequence ID" value="NZ_RBIM01000005.1"/>
</dbReference>
<reference evidence="2 3" key="1">
    <citation type="submission" date="2018-10" db="EMBL/GenBank/DDBJ databases">
        <title>Genomic Encyclopedia of Type Strains, Phase IV (KMG-IV): sequencing the most valuable type-strain genomes for metagenomic binning, comparative biology and taxonomic classification.</title>
        <authorList>
            <person name="Goeker M."/>
        </authorList>
    </citation>
    <scope>NUCLEOTIDE SEQUENCE [LARGE SCALE GENOMIC DNA]</scope>
    <source>
        <strain evidence="2 3">DSM 4734</strain>
    </source>
</reference>